<organism evidence="1 2">
    <name type="scientific">Chromobacterium subtsugae</name>
    <dbReference type="NCBI Taxonomy" id="251747"/>
    <lineage>
        <taxon>Bacteria</taxon>
        <taxon>Pseudomonadati</taxon>
        <taxon>Pseudomonadota</taxon>
        <taxon>Betaproteobacteria</taxon>
        <taxon>Neisseriales</taxon>
        <taxon>Chromobacteriaceae</taxon>
        <taxon>Chromobacterium</taxon>
    </lineage>
</organism>
<dbReference type="Proteomes" id="UP000711178">
    <property type="component" value="Unassembled WGS sequence"/>
</dbReference>
<comment type="caution">
    <text evidence="1">The sequence shown here is derived from an EMBL/GenBank/DDBJ whole genome shotgun (WGS) entry which is preliminary data.</text>
</comment>
<dbReference type="Gene3D" id="3.30.530.20">
    <property type="match status" value="1"/>
</dbReference>
<evidence type="ECO:0000313" key="2">
    <source>
        <dbReference type="Proteomes" id="UP000711178"/>
    </source>
</evidence>
<name>A0ABS7FB86_9NEIS</name>
<dbReference type="Pfam" id="PF10604">
    <property type="entry name" value="Polyketide_cyc2"/>
    <property type="match status" value="1"/>
</dbReference>
<reference evidence="1 2" key="1">
    <citation type="submission" date="2021-05" db="EMBL/GenBank/DDBJ databases">
        <title>Draft Whole Genome Sequencing Of Biosensor Chromobacterium violaceum Strain CV026 Reveals A Regulatory RNA In Chromobacterium violaceum Phenotype Regulatory Network.</title>
        <authorList>
            <person name="Hong K.W."/>
            <person name="Chan K.G."/>
            <person name="Chang C.-Y."/>
        </authorList>
    </citation>
    <scope>NUCLEOTIDE SEQUENCE [LARGE SCALE GENOMIC DNA]</scope>
    <source>
        <strain evidence="1 2">ATCC 31532</strain>
    </source>
</reference>
<dbReference type="GeneID" id="89686856"/>
<dbReference type="PANTHER" id="PTHR36166:SF1">
    <property type="entry name" value="SRPBCC DOMAIN-CONTAINING PROTEIN"/>
    <property type="match status" value="1"/>
</dbReference>
<dbReference type="RefSeq" id="WP_043574014.1">
    <property type="nucleotide sequence ID" value="NZ_CP142381.1"/>
</dbReference>
<accession>A0ABS7FB86</accession>
<proteinExistence type="predicted"/>
<dbReference type="CDD" id="cd07822">
    <property type="entry name" value="SRPBCC_4"/>
    <property type="match status" value="1"/>
</dbReference>
<dbReference type="PANTHER" id="PTHR36166">
    <property type="entry name" value="CHROMOSOME 9, WHOLE GENOME SHOTGUN SEQUENCE"/>
    <property type="match status" value="1"/>
</dbReference>
<gene>
    <name evidence="1" type="ORF">KIF53_06325</name>
</gene>
<keyword evidence="2" id="KW-1185">Reference proteome</keyword>
<evidence type="ECO:0000313" key="1">
    <source>
        <dbReference type="EMBL" id="MBW8287242.1"/>
    </source>
</evidence>
<dbReference type="InterPro" id="IPR019587">
    <property type="entry name" value="Polyketide_cyclase/dehydratase"/>
</dbReference>
<protein>
    <submittedName>
        <fullName evidence="1">SRPBCC domain-containing protein</fullName>
    </submittedName>
</protein>
<sequence>MRARAIATEIDIAAVPETVWQVLCDWPRYPEWNPFIVGLHGRHRLGARLVATLRYPGGARATLRPVVIELSASQTLAWRSAALMPGLLDREHRWRLEALAGGATRLHHDGAHSGVLLPLCGAGIQESARRGFLLMNEALKQRCETLASAATA</sequence>
<dbReference type="SUPFAM" id="SSF55961">
    <property type="entry name" value="Bet v1-like"/>
    <property type="match status" value="1"/>
</dbReference>
<dbReference type="EMBL" id="JAHDTB010000004">
    <property type="protein sequence ID" value="MBW8287242.1"/>
    <property type="molecule type" value="Genomic_DNA"/>
</dbReference>
<dbReference type="InterPro" id="IPR023393">
    <property type="entry name" value="START-like_dom_sf"/>
</dbReference>